<dbReference type="KEGG" id="pdx:Psed_0419"/>
<comment type="catalytic activity">
    <reaction evidence="6">
        <text>a sn-glycero-3-phosphodiester + H2O = an alcohol + sn-glycerol 3-phosphate + H(+)</text>
        <dbReference type="Rhea" id="RHEA:12969"/>
        <dbReference type="ChEBI" id="CHEBI:15377"/>
        <dbReference type="ChEBI" id="CHEBI:15378"/>
        <dbReference type="ChEBI" id="CHEBI:30879"/>
        <dbReference type="ChEBI" id="CHEBI:57597"/>
        <dbReference type="ChEBI" id="CHEBI:83408"/>
        <dbReference type="EC" id="3.1.4.46"/>
    </reaction>
</comment>
<evidence type="ECO:0000313" key="8">
    <source>
        <dbReference type="EMBL" id="AEA22689.1"/>
    </source>
</evidence>
<dbReference type="GO" id="GO:0006629">
    <property type="term" value="P:lipid metabolic process"/>
    <property type="evidence" value="ECO:0007669"/>
    <property type="project" value="InterPro"/>
</dbReference>
<dbReference type="PANTHER" id="PTHR43620">
    <property type="entry name" value="GLYCEROPHOSPHORYL DIESTER PHOSPHODIESTERASE"/>
    <property type="match status" value="1"/>
</dbReference>
<evidence type="ECO:0000256" key="5">
    <source>
        <dbReference type="ARBA" id="ARBA00022801"/>
    </source>
</evidence>
<dbReference type="HOGENOM" id="CLU_030226_0_0_11"/>
<evidence type="ECO:0000256" key="1">
    <source>
        <dbReference type="ARBA" id="ARBA00007277"/>
    </source>
</evidence>
<dbReference type="InterPro" id="IPR030395">
    <property type="entry name" value="GP_PDE_dom"/>
</dbReference>
<accession>F4CKE9</accession>
<evidence type="ECO:0000259" key="7">
    <source>
        <dbReference type="PROSITE" id="PS51704"/>
    </source>
</evidence>
<dbReference type="AlphaFoldDB" id="F4CKE9"/>
<dbReference type="OrthoDB" id="9758957at2"/>
<dbReference type="InterPro" id="IPR017946">
    <property type="entry name" value="PLC-like_Pdiesterase_TIM-brl"/>
</dbReference>
<keyword evidence="4" id="KW-0319">Glycerol metabolism</keyword>
<organism evidence="8 9">
    <name type="scientific">Pseudonocardia dioxanivorans (strain ATCC 55486 / DSM 44775 / JCM 13855 / CB1190)</name>
    <dbReference type="NCBI Taxonomy" id="675635"/>
    <lineage>
        <taxon>Bacteria</taxon>
        <taxon>Bacillati</taxon>
        <taxon>Actinomycetota</taxon>
        <taxon>Actinomycetes</taxon>
        <taxon>Pseudonocardiales</taxon>
        <taxon>Pseudonocardiaceae</taxon>
        <taxon>Pseudonocardia</taxon>
    </lineage>
</organism>
<reference evidence="8 9" key="1">
    <citation type="journal article" date="2011" name="J. Bacteriol.">
        <title>Genome sequence of the 1,4-dioxane-degrading Pseudonocardia dioxanivorans strain CB1190.</title>
        <authorList>
            <person name="Sales C.M."/>
            <person name="Mahendra S."/>
            <person name="Grostern A."/>
            <person name="Parales R.E."/>
            <person name="Goodwin L.A."/>
            <person name="Woyke T."/>
            <person name="Nolan M."/>
            <person name="Lapidus A."/>
            <person name="Chertkov O."/>
            <person name="Ovchinnikova G."/>
            <person name="Sczyrba A."/>
            <person name="Alvarez-Cohen L."/>
        </authorList>
    </citation>
    <scope>NUCLEOTIDE SEQUENCE [LARGE SCALE GENOMIC DNA]</scope>
    <source>
        <strain evidence="9">ATCC 55486 / DSM 44775 / JCM 13855 / CB1190</strain>
    </source>
</reference>
<proteinExistence type="inferred from homology"/>
<dbReference type="STRING" id="675635.Psed_0419"/>
<dbReference type="GO" id="GO:0042597">
    <property type="term" value="C:periplasmic space"/>
    <property type="evidence" value="ECO:0007669"/>
    <property type="project" value="TreeGrafter"/>
</dbReference>
<feature type="domain" description="GP-PDE" evidence="7">
    <location>
        <begin position="11"/>
        <end position="330"/>
    </location>
</feature>
<dbReference type="RefSeq" id="WP_013672630.1">
    <property type="nucleotide sequence ID" value="NC_015312.1"/>
</dbReference>
<gene>
    <name evidence="8" type="ordered locus">Psed_0419</name>
</gene>
<dbReference type="Gene3D" id="3.20.20.190">
    <property type="entry name" value="Phosphatidylinositol (PI) phosphodiesterase"/>
    <property type="match status" value="1"/>
</dbReference>
<evidence type="ECO:0000313" key="9">
    <source>
        <dbReference type="Proteomes" id="UP000007809"/>
    </source>
</evidence>
<evidence type="ECO:0000256" key="3">
    <source>
        <dbReference type="ARBA" id="ARBA00022729"/>
    </source>
</evidence>
<evidence type="ECO:0000256" key="4">
    <source>
        <dbReference type="ARBA" id="ARBA00022798"/>
    </source>
</evidence>
<dbReference type="Proteomes" id="UP000007809">
    <property type="component" value="Chromosome"/>
</dbReference>
<keyword evidence="5" id="KW-0378">Hydrolase</keyword>
<dbReference type="PANTHER" id="PTHR43620:SF7">
    <property type="entry name" value="GLYCEROPHOSPHODIESTER PHOSPHODIESTERASE GDPD5-RELATED"/>
    <property type="match status" value="1"/>
</dbReference>
<dbReference type="EMBL" id="CP002593">
    <property type="protein sequence ID" value="AEA22689.1"/>
    <property type="molecule type" value="Genomic_DNA"/>
</dbReference>
<dbReference type="GO" id="GO:0006071">
    <property type="term" value="P:glycerol metabolic process"/>
    <property type="evidence" value="ECO:0007669"/>
    <property type="project" value="UniProtKB-KW"/>
</dbReference>
<dbReference type="SUPFAM" id="SSF51695">
    <property type="entry name" value="PLC-like phosphodiesterases"/>
    <property type="match status" value="1"/>
</dbReference>
<evidence type="ECO:0000256" key="2">
    <source>
        <dbReference type="ARBA" id="ARBA00012247"/>
    </source>
</evidence>
<dbReference type="PROSITE" id="PS51704">
    <property type="entry name" value="GP_PDE"/>
    <property type="match status" value="1"/>
</dbReference>
<protein>
    <recommendedName>
        <fullName evidence="2">glycerophosphodiester phosphodiesterase</fullName>
        <ecNumber evidence="2">3.1.4.46</ecNumber>
    </recommendedName>
</protein>
<keyword evidence="3" id="KW-0732">Signal</keyword>
<dbReference type="Pfam" id="PF03009">
    <property type="entry name" value="GDPD"/>
    <property type="match status" value="1"/>
</dbReference>
<comment type="similarity">
    <text evidence="1">Belongs to the glycerophosphoryl diester phosphodiesterase family.</text>
</comment>
<dbReference type="eggNOG" id="COG0584">
    <property type="taxonomic scope" value="Bacteria"/>
</dbReference>
<dbReference type="GO" id="GO:0008889">
    <property type="term" value="F:glycerophosphodiester phosphodiesterase activity"/>
    <property type="evidence" value="ECO:0007669"/>
    <property type="project" value="UniProtKB-EC"/>
</dbReference>
<name>F4CKE9_PSEUX</name>
<keyword evidence="9" id="KW-1185">Reference proteome</keyword>
<sequence length="339" mass="36524">MIVPGAAPARPLVIGHRGASGYRPEHTLAAYELAVRLGADAIEPDVVCSADGVLVLRHEPEISATTDVASHPEFADRRTTRTIDGVEHEGWFVDDFTLAELRTLRALERIPAVRQENTLYDGRHRVATFDELLDLRARLSAETGRQIGLFPEIKHSTWFAGRGLPIEPALVDALDRAALNRPGSPVCVQSFETSNLAALRSALRVGLVQLLDDHGAPADLVAAGDPRTYADLATPAGFAGIARYADAVGPAKALTDALLVDEAHDFGLAVLVFTLRNENCFLPADLRRARPDGVVRDNDFGDAFAEYERYFRLGADGVFSDHPDTAVAARAALAPLPSP</sequence>
<dbReference type="EC" id="3.1.4.46" evidence="2"/>
<evidence type="ECO:0000256" key="6">
    <source>
        <dbReference type="ARBA" id="ARBA00047512"/>
    </source>
</evidence>